<gene>
    <name evidence="1" type="ORF">NLG97_g2736</name>
</gene>
<protein>
    <submittedName>
        <fullName evidence="1">Uncharacterized protein</fullName>
    </submittedName>
</protein>
<dbReference type="EMBL" id="JANAKD010000201">
    <property type="protein sequence ID" value="KAJ3496327.1"/>
    <property type="molecule type" value="Genomic_DNA"/>
</dbReference>
<organism evidence="1 2">
    <name type="scientific">Lecanicillium saksenae</name>
    <dbReference type="NCBI Taxonomy" id="468837"/>
    <lineage>
        <taxon>Eukaryota</taxon>
        <taxon>Fungi</taxon>
        <taxon>Dikarya</taxon>
        <taxon>Ascomycota</taxon>
        <taxon>Pezizomycotina</taxon>
        <taxon>Sordariomycetes</taxon>
        <taxon>Hypocreomycetidae</taxon>
        <taxon>Hypocreales</taxon>
        <taxon>Cordycipitaceae</taxon>
        <taxon>Lecanicillium</taxon>
    </lineage>
</organism>
<keyword evidence="2" id="KW-1185">Reference proteome</keyword>
<name>A0ACC1R2P9_9HYPO</name>
<dbReference type="Proteomes" id="UP001148737">
    <property type="component" value="Unassembled WGS sequence"/>
</dbReference>
<accession>A0ACC1R2P9</accession>
<sequence length="362" mass="38601">MPQLQTCLVHPIADGETKPVVSTRCPVPEVTEPHHVLIRVSAVALNPTDYRMPAYNPVPGAVLGCDFMGTVVETGSEVTDLPLGTRLCGPVHGCNAGEPTNGAFAEYLVADARVLVRVPDTWSDLEGAALGGVGWATVALAIQDCLGLTGRPSNPAPPREDGSRTPVLVYGAATATGTMACKILHQSGYDAVATASNASAALVKRYGAATTYPYTSPTCGETIKEATNGTLKYAIDCITSPDSVRCCFTALKRAGARYASLDHALPEWRTRKSVKVDMPLAYTLWGKEVQIRDVYHRQADPAKLELAMAWRAEVQKLVDDGTLQCHPVQEVPGKWEGIIKGLDRLKAGDVRGKKLVVRIGSA</sequence>
<reference evidence="1" key="1">
    <citation type="submission" date="2022-07" db="EMBL/GenBank/DDBJ databases">
        <title>Genome Sequence of Lecanicillium saksenae.</title>
        <authorList>
            <person name="Buettner E."/>
        </authorList>
    </citation>
    <scope>NUCLEOTIDE SEQUENCE</scope>
    <source>
        <strain evidence="1">VT-O1</strain>
    </source>
</reference>
<evidence type="ECO:0000313" key="2">
    <source>
        <dbReference type="Proteomes" id="UP001148737"/>
    </source>
</evidence>
<comment type="caution">
    <text evidence="1">The sequence shown here is derived from an EMBL/GenBank/DDBJ whole genome shotgun (WGS) entry which is preliminary data.</text>
</comment>
<evidence type="ECO:0000313" key="1">
    <source>
        <dbReference type="EMBL" id="KAJ3496327.1"/>
    </source>
</evidence>
<proteinExistence type="predicted"/>